<comment type="caution">
    <text evidence="2">The sequence shown here is derived from an EMBL/GenBank/DDBJ whole genome shotgun (WGS) entry which is preliminary data.</text>
</comment>
<feature type="domain" description="CHAT" evidence="1">
    <location>
        <begin position="1033"/>
        <end position="1327"/>
    </location>
</feature>
<dbReference type="RefSeq" id="WP_152885917.1">
    <property type="nucleotide sequence ID" value="NZ_VJZD01000019.1"/>
</dbReference>
<dbReference type="EMBL" id="VJZD01000019">
    <property type="protein sequence ID" value="MPY31108.1"/>
    <property type="molecule type" value="Genomic_DNA"/>
</dbReference>
<dbReference type="InterPro" id="IPR011990">
    <property type="entry name" value="TPR-like_helical_dom_sf"/>
</dbReference>
<evidence type="ECO:0000259" key="1">
    <source>
        <dbReference type="Pfam" id="PF12770"/>
    </source>
</evidence>
<name>A0A5N8VAP8_9ACTN</name>
<dbReference type="PANTHER" id="PTHR19959:SF119">
    <property type="entry name" value="FUNGAL LIPASE-LIKE DOMAIN-CONTAINING PROTEIN"/>
    <property type="match status" value="1"/>
</dbReference>
<dbReference type="Gene3D" id="1.25.40.10">
    <property type="entry name" value="Tetratricopeptide repeat domain"/>
    <property type="match status" value="3"/>
</dbReference>
<keyword evidence="3" id="KW-1185">Reference proteome</keyword>
<sequence length="1328" mass="143137">MSAVIEAMQLAQILRDEDGTADEWQRLGFFHWLRYEHPDGGGYQHDLSNAVWAYTPCFLAGTEDLPEPLLPSIADHAVGSASALTQFVMASEDPSAFSEVVQLWDRILEATPADHPGKAVRLNSLGGMLQMRAERAGPGDPRSEADLERAVGLFREALSVLTPDDHQRAFILNNLGAVFQTRFEQTGSAADLDLAVKELRAASAAPRAADSSPLTSLLNLTDALQMRSELSDDPGDLDDIIRYGRMALDLLEPDADDRGPRLANLGVSLYRRYVRSGAGSDLGAAAEALRSASAGHNGERFNDRLSAVLCAVFEATGEPSDLEASIDALRAASRHAQAQADSAPARGHRAELLRLLGEGLATRFGLSGARADLDAAVHAFVEALPLAGAPASSEIARGASFGLATTLATRYERYGSLDDLNTAVQLLDDGLENLPADHPRRYMYLSNLGGMLESRFDRLGGTADLDRGIDLHRQAVALVPLDAADRPNALNNLGTALRVRFRRHGGPEDLDDAITHLRQAKATGTRLVKGHALHNLGAAHAARFNRTGDVADIDAAIEFMREAIPLLDATHRPTSLSSLGQSLLDRFQHLGALDDLDAAIAASAEAVDSTPTDHQDRPRTLSHLGTLFEARFDRLQSLSDADAAIDYARQAVRDTPHDHFERAGYLLCLGNVLVKRYLLSDEDSDAADAAEAAREAVELTPEDSAEYPKVLNLLCGALTQHFEASRKKADLDEAIDAARAALRSLPSGHYGLTSYLNTLAVALCTRFEYFGDLRDAEEAMTVYERSVADPLAAPSLRIEVARTGARRLAPHSPGRAADLMAAAVRLLPEVAPRRLERLQQQERMGTFGFLASEAAALLLADTSRPADQRATQALETLEAGRGVLLSQTLETRSDLTDLGEEHPELAARFEELRARVDTVDDPAGERVRLTTEFSALLRRIRELPGLASFGLPPSAEQLLREAAPGPVVTINAGVQRGDALLLTSHGIRAIELPGLTLEALFNQTTVFHTALEDSLRQDASLTEHADAATRLDAVLAWLWDVVAEPVLEALGLASTSDDTPLPRLWWVSSGLLSLLPLHAAGHHGPQQDGRTVMDRVVSSYTPTIRALGHTRTRPKAADTARRSLIVAMPTTPHLPERDLPQAGIEASKVARRLPSTTVLAATGGTDRLPTAANVLTELAECAFAHFVCHGQSNPQDPSQSRLLLHDHAERPFTVASLTATTLHNAQLAYLSACETAVGHGLTLLDESIHLAGAFQLAGFPHVIGTLWSISDDYSAVIAESFYTHLTATDNPTPQADEAARALHTVIRHARDEHPHLASRWAAYLHTGA</sequence>
<dbReference type="OrthoDB" id="3206999at2"/>
<dbReference type="Proteomes" id="UP000325849">
    <property type="component" value="Unassembled WGS sequence"/>
</dbReference>
<dbReference type="Pfam" id="PF12770">
    <property type="entry name" value="CHAT"/>
    <property type="match status" value="1"/>
</dbReference>
<dbReference type="PANTHER" id="PTHR19959">
    <property type="entry name" value="KINESIN LIGHT CHAIN"/>
    <property type="match status" value="1"/>
</dbReference>
<evidence type="ECO:0000313" key="2">
    <source>
        <dbReference type="EMBL" id="MPY31108.1"/>
    </source>
</evidence>
<proteinExistence type="predicted"/>
<evidence type="ECO:0000313" key="3">
    <source>
        <dbReference type="Proteomes" id="UP000325849"/>
    </source>
</evidence>
<protein>
    <submittedName>
        <fullName evidence="2">CHAT domain-containing protein</fullName>
    </submittedName>
</protein>
<gene>
    <name evidence="2" type="ORF">FNH09_07165</name>
</gene>
<accession>A0A5N8VAP8</accession>
<organism evidence="2 3">
    <name type="scientific">Streptomyces adustus</name>
    <dbReference type="NCBI Taxonomy" id="1609272"/>
    <lineage>
        <taxon>Bacteria</taxon>
        <taxon>Bacillati</taxon>
        <taxon>Actinomycetota</taxon>
        <taxon>Actinomycetes</taxon>
        <taxon>Kitasatosporales</taxon>
        <taxon>Streptomycetaceae</taxon>
        <taxon>Streptomyces</taxon>
    </lineage>
</organism>
<reference evidence="2 3" key="1">
    <citation type="submission" date="2019-07" db="EMBL/GenBank/DDBJ databases">
        <title>New species of Amycolatopsis and Streptomyces.</title>
        <authorList>
            <person name="Duangmal K."/>
            <person name="Teo W.F.A."/>
            <person name="Lipun K."/>
        </authorList>
    </citation>
    <scope>NUCLEOTIDE SEQUENCE [LARGE SCALE GENOMIC DNA]</scope>
    <source>
        <strain evidence="2 3">NBRC 109810</strain>
    </source>
</reference>
<dbReference type="SUPFAM" id="SSF81901">
    <property type="entry name" value="HCP-like"/>
    <property type="match status" value="1"/>
</dbReference>
<dbReference type="InterPro" id="IPR024983">
    <property type="entry name" value="CHAT_dom"/>
</dbReference>